<sequence>MSTLALLLCLGSTLSMAGLIWFVQVVHYPLLGEVGPGSFGRYHAEHVRRTGPVVGPAMIGELASAAWLVVDPPQGCPGWLAVAGLSAATLAWISTAAVQVPLHRRLASGFDAGAHRRLVRTNWARTVSWSAHALIVLTMAGLAMG</sequence>
<gene>
    <name evidence="2" type="ORF">ElP_11260</name>
</gene>
<organism evidence="2 3">
    <name type="scientific">Tautonia plasticadhaerens</name>
    <dbReference type="NCBI Taxonomy" id="2527974"/>
    <lineage>
        <taxon>Bacteria</taxon>
        <taxon>Pseudomonadati</taxon>
        <taxon>Planctomycetota</taxon>
        <taxon>Planctomycetia</taxon>
        <taxon>Isosphaerales</taxon>
        <taxon>Isosphaeraceae</taxon>
        <taxon>Tautonia</taxon>
    </lineage>
</organism>
<accession>A0A518GXI9</accession>
<evidence type="ECO:0008006" key="4">
    <source>
        <dbReference type="Google" id="ProtNLM"/>
    </source>
</evidence>
<keyword evidence="1" id="KW-1133">Transmembrane helix</keyword>
<proteinExistence type="predicted"/>
<dbReference type="RefSeq" id="WP_145267676.1">
    <property type="nucleotide sequence ID" value="NZ_CP036426.1"/>
</dbReference>
<evidence type="ECO:0000313" key="3">
    <source>
        <dbReference type="Proteomes" id="UP000317835"/>
    </source>
</evidence>
<dbReference type="AlphaFoldDB" id="A0A518GXI9"/>
<feature type="transmembrane region" description="Helical" evidence="1">
    <location>
        <begin position="123"/>
        <end position="144"/>
    </location>
</feature>
<evidence type="ECO:0000256" key="1">
    <source>
        <dbReference type="SAM" id="Phobius"/>
    </source>
</evidence>
<protein>
    <recommendedName>
        <fullName evidence="4">DUF1772 domain-containing protein</fullName>
    </recommendedName>
</protein>
<dbReference type="OrthoDB" id="27509at2"/>
<dbReference type="KEGG" id="tpla:ElP_11260"/>
<dbReference type="Proteomes" id="UP000317835">
    <property type="component" value="Chromosome"/>
</dbReference>
<feature type="transmembrane region" description="Helical" evidence="1">
    <location>
        <begin position="78"/>
        <end position="102"/>
    </location>
</feature>
<name>A0A518GXI9_9BACT</name>
<reference evidence="2 3" key="1">
    <citation type="submission" date="2019-02" db="EMBL/GenBank/DDBJ databases">
        <title>Deep-cultivation of Planctomycetes and their phenomic and genomic characterization uncovers novel biology.</title>
        <authorList>
            <person name="Wiegand S."/>
            <person name="Jogler M."/>
            <person name="Boedeker C."/>
            <person name="Pinto D."/>
            <person name="Vollmers J."/>
            <person name="Rivas-Marin E."/>
            <person name="Kohn T."/>
            <person name="Peeters S.H."/>
            <person name="Heuer A."/>
            <person name="Rast P."/>
            <person name="Oberbeckmann S."/>
            <person name="Bunk B."/>
            <person name="Jeske O."/>
            <person name="Meyerdierks A."/>
            <person name="Storesund J.E."/>
            <person name="Kallscheuer N."/>
            <person name="Luecker S."/>
            <person name="Lage O.M."/>
            <person name="Pohl T."/>
            <person name="Merkel B.J."/>
            <person name="Hornburger P."/>
            <person name="Mueller R.-W."/>
            <person name="Bruemmer F."/>
            <person name="Labrenz M."/>
            <person name="Spormann A.M."/>
            <person name="Op den Camp H."/>
            <person name="Overmann J."/>
            <person name="Amann R."/>
            <person name="Jetten M.S.M."/>
            <person name="Mascher T."/>
            <person name="Medema M.H."/>
            <person name="Devos D.P."/>
            <person name="Kaster A.-K."/>
            <person name="Ovreas L."/>
            <person name="Rohde M."/>
            <person name="Galperin M.Y."/>
            <person name="Jogler C."/>
        </authorList>
    </citation>
    <scope>NUCLEOTIDE SEQUENCE [LARGE SCALE GENOMIC DNA]</scope>
    <source>
        <strain evidence="2 3">ElP</strain>
    </source>
</reference>
<keyword evidence="3" id="KW-1185">Reference proteome</keyword>
<keyword evidence="1" id="KW-0812">Transmembrane</keyword>
<keyword evidence="1" id="KW-0472">Membrane</keyword>
<dbReference type="EMBL" id="CP036426">
    <property type="protein sequence ID" value="QDV33283.1"/>
    <property type="molecule type" value="Genomic_DNA"/>
</dbReference>
<evidence type="ECO:0000313" key="2">
    <source>
        <dbReference type="EMBL" id="QDV33283.1"/>
    </source>
</evidence>